<gene>
    <name evidence="2" type="ORF">BDV95DRAFT_82305</name>
</gene>
<feature type="signal peptide" evidence="1">
    <location>
        <begin position="1"/>
        <end position="18"/>
    </location>
</feature>
<protein>
    <submittedName>
        <fullName evidence="2">Uncharacterized protein</fullName>
    </submittedName>
</protein>
<dbReference type="AlphaFoldDB" id="A0A7C8M400"/>
<keyword evidence="3" id="KW-1185">Reference proteome</keyword>
<name>A0A7C8M400_9PLEO</name>
<reference evidence="2 3" key="1">
    <citation type="submission" date="2020-01" db="EMBL/GenBank/DDBJ databases">
        <authorList>
            <consortium name="DOE Joint Genome Institute"/>
            <person name="Haridas S."/>
            <person name="Albert R."/>
            <person name="Binder M."/>
            <person name="Bloem J."/>
            <person name="Labutti K."/>
            <person name="Salamov A."/>
            <person name="Andreopoulos B."/>
            <person name="Baker S.E."/>
            <person name="Barry K."/>
            <person name="Bills G."/>
            <person name="Bluhm B.H."/>
            <person name="Cannon C."/>
            <person name="Castanera R."/>
            <person name="Culley D.E."/>
            <person name="Daum C."/>
            <person name="Ezra D."/>
            <person name="Gonzalez J.B."/>
            <person name="Henrissat B."/>
            <person name="Kuo A."/>
            <person name="Liang C."/>
            <person name="Lipzen A."/>
            <person name="Lutzoni F."/>
            <person name="Magnuson J."/>
            <person name="Mondo S."/>
            <person name="Nolan M."/>
            <person name="Ohm R."/>
            <person name="Pangilinan J."/>
            <person name="Park H.-J.H."/>
            <person name="Ramirez L."/>
            <person name="Alfaro M."/>
            <person name="Sun H."/>
            <person name="Tritt A."/>
            <person name="Yoshinaga Y."/>
            <person name="Zwiers L.-H.L."/>
            <person name="Turgeon B.G."/>
            <person name="Goodwin S.B."/>
            <person name="Spatafora J.W."/>
            <person name="Crous P.W."/>
            <person name="Grigoriev I.V."/>
        </authorList>
    </citation>
    <scope>NUCLEOTIDE SEQUENCE [LARGE SCALE GENOMIC DNA]</scope>
    <source>
        <strain evidence="2 3">CBS 611.86</strain>
    </source>
</reference>
<keyword evidence="1" id="KW-0732">Signal</keyword>
<evidence type="ECO:0000313" key="3">
    <source>
        <dbReference type="Proteomes" id="UP000481861"/>
    </source>
</evidence>
<dbReference type="Proteomes" id="UP000481861">
    <property type="component" value="Unassembled WGS sequence"/>
</dbReference>
<dbReference type="EMBL" id="JAADJZ010000015">
    <property type="protein sequence ID" value="KAF2869620.1"/>
    <property type="molecule type" value="Genomic_DNA"/>
</dbReference>
<feature type="chain" id="PRO_5028950337" evidence="1">
    <location>
        <begin position="19"/>
        <end position="139"/>
    </location>
</feature>
<organism evidence="2 3">
    <name type="scientific">Massariosphaeria phaeospora</name>
    <dbReference type="NCBI Taxonomy" id="100035"/>
    <lineage>
        <taxon>Eukaryota</taxon>
        <taxon>Fungi</taxon>
        <taxon>Dikarya</taxon>
        <taxon>Ascomycota</taxon>
        <taxon>Pezizomycotina</taxon>
        <taxon>Dothideomycetes</taxon>
        <taxon>Pleosporomycetidae</taxon>
        <taxon>Pleosporales</taxon>
        <taxon>Pleosporales incertae sedis</taxon>
        <taxon>Massariosphaeria</taxon>
    </lineage>
</organism>
<sequence length="139" mass="16098">MRLRALFSSLLFTHVCYSLSKQCVTAVFMDSGHTEWLDVSNKCELIEYQEKEHPVETVYMPPECDCLLYLDDECRKESNTTGGSIIGSDSWNDLSRLSSEEWTQDGDRVKSYICMLSEDAWWHVSPLATTQQRKDSERK</sequence>
<evidence type="ECO:0000256" key="1">
    <source>
        <dbReference type="SAM" id="SignalP"/>
    </source>
</evidence>
<evidence type="ECO:0000313" key="2">
    <source>
        <dbReference type="EMBL" id="KAF2869620.1"/>
    </source>
</evidence>
<accession>A0A7C8M400</accession>
<comment type="caution">
    <text evidence="2">The sequence shown here is derived from an EMBL/GenBank/DDBJ whole genome shotgun (WGS) entry which is preliminary data.</text>
</comment>
<proteinExistence type="predicted"/>